<keyword evidence="1" id="KW-1133">Transmembrane helix</keyword>
<feature type="transmembrane region" description="Helical" evidence="1">
    <location>
        <begin position="59"/>
        <end position="75"/>
    </location>
</feature>
<keyword evidence="3" id="KW-1185">Reference proteome</keyword>
<dbReference type="Proteomes" id="UP000009102">
    <property type="component" value="Chromosome"/>
</dbReference>
<name>D0KZ78_HALNC</name>
<feature type="transmembrane region" description="Helical" evidence="1">
    <location>
        <begin position="153"/>
        <end position="171"/>
    </location>
</feature>
<reference evidence="2 3" key="1">
    <citation type="submission" date="2009-10" db="EMBL/GenBank/DDBJ databases">
        <title>Complete sequence of Halothiobacillus neapolitanus c2.</title>
        <authorList>
            <consortium name="US DOE Joint Genome Institute"/>
            <person name="Lucas S."/>
            <person name="Copeland A."/>
            <person name="Lapidus A."/>
            <person name="Glavina del Rio T."/>
            <person name="Tice H."/>
            <person name="Bruce D."/>
            <person name="Goodwin L."/>
            <person name="Pitluck S."/>
            <person name="Davenport K."/>
            <person name="Brettin T."/>
            <person name="Detter J.C."/>
            <person name="Han C."/>
            <person name="Tapia R."/>
            <person name="Larimer F."/>
            <person name="Land M."/>
            <person name="Hauser L."/>
            <person name="Kyrpides N."/>
            <person name="Mikhailova N."/>
            <person name="Kerfeld C."/>
            <person name="Cannon G."/>
            <person name="Heinhort S."/>
        </authorList>
    </citation>
    <scope>NUCLEOTIDE SEQUENCE [LARGE SCALE GENOMIC DNA]</scope>
    <source>
        <strain evidence="3">ATCC 23641 / c2</strain>
    </source>
</reference>
<feature type="transmembrane region" description="Helical" evidence="1">
    <location>
        <begin position="82"/>
        <end position="102"/>
    </location>
</feature>
<keyword evidence="1" id="KW-0812">Transmembrane</keyword>
<evidence type="ECO:0000256" key="1">
    <source>
        <dbReference type="SAM" id="Phobius"/>
    </source>
</evidence>
<accession>D0KZ78</accession>
<dbReference type="AlphaFoldDB" id="D0KZ78"/>
<evidence type="ECO:0000313" key="3">
    <source>
        <dbReference type="Proteomes" id="UP000009102"/>
    </source>
</evidence>
<organism evidence="2 3">
    <name type="scientific">Halothiobacillus neapolitanus (strain ATCC 23641 / DSM 15147 / CIP 104769 / NCIMB 8539 / c2)</name>
    <name type="common">Thiobacillus neapolitanus</name>
    <dbReference type="NCBI Taxonomy" id="555778"/>
    <lineage>
        <taxon>Bacteria</taxon>
        <taxon>Pseudomonadati</taxon>
        <taxon>Pseudomonadota</taxon>
        <taxon>Gammaproteobacteria</taxon>
        <taxon>Chromatiales</taxon>
        <taxon>Halothiobacillaceae</taxon>
        <taxon>Halothiobacillus</taxon>
    </lineage>
</organism>
<gene>
    <name evidence="2" type="ordered locus">Hneap_0908</name>
</gene>
<feature type="transmembrane region" description="Helical" evidence="1">
    <location>
        <begin position="6"/>
        <end position="26"/>
    </location>
</feature>
<feature type="transmembrane region" description="Helical" evidence="1">
    <location>
        <begin position="220"/>
        <end position="245"/>
    </location>
</feature>
<dbReference type="KEGG" id="hna:Hneap_0908"/>
<protein>
    <submittedName>
        <fullName evidence="2">Uncharacterized protein</fullName>
    </submittedName>
</protein>
<feature type="transmembrane region" description="Helical" evidence="1">
    <location>
        <begin position="114"/>
        <end position="132"/>
    </location>
</feature>
<sequence length="248" mass="26969">MSFFLMLLAGFFLPLFPLSMVFNALLGRIKNPIARVLLIFIWPQIGVFLLAWAGLPLDSGFFVGWAVLTAVFYAWRLLTVRVLSQWAGMLATSAWALAWIIAADLPASSELHSFALWMSVAPALLIFIAIALQERFGAAYSGLVVGLARALPRLSSVIVIVVLAAMALPIFPSFFAMLALLAHSSILFALPILLTWLLWSWAGTRLLNGFVFGPRAETDAADLSSTTTWGFVGLIATIVVINLIWTGA</sequence>
<dbReference type="eggNOG" id="ENOG5032VW1">
    <property type="taxonomic scope" value="Bacteria"/>
</dbReference>
<dbReference type="EMBL" id="CP001801">
    <property type="protein sequence ID" value="ACX95751.1"/>
    <property type="molecule type" value="Genomic_DNA"/>
</dbReference>
<dbReference type="HOGENOM" id="CLU_1093891_0_0_6"/>
<dbReference type="OrthoDB" id="5765025at2"/>
<evidence type="ECO:0000313" key="2">
    <source>
        <dbReference type="EMBL" id="ACX95751.1"/>
    </source>
</evidence>
<keyword evidence="1" id="KW-0472">Membrane</keyword>
<proteinExistence type="predicted"/>
<dbReference type="RefSeq" id="WP_012823787.1">
    <property type="nucleotide sequence ID" value="NC_013422.1"/>
</dbReference>
<feature type="transmembrane region" description="Helical" evidence="1">
    <location>
        <begin position="33"/>
        <end position="53"/>
    </location>
</feature>
<feature type="transmembrane region" description="Helical" evidence="1">
    <location>
        <begin position="177"/>
        <end position="199"/>
    </location>
</feature>
<dbReference type="STRING" id="555778.Hneap_0908"/>